<comment type="caution">
    <text evidence="2">The sequence shown here is derived from an EMBL/GenBank/DDBJ whole genome shotgun (WGS) entry which is preliminary data.</text>
</comment>
<evidence type="ECO:0000313" key="3">
    <source>
        <dbReference type="Proteomes" id="UP001470230"/>
    </source>
</evidence>
<dbReference type="EMBL" id="JAPFFF010000065">
    <property type="protein sequence ID" value="KAK8836490.1"/>
    <property type="molecule type" value="Genomic_DNA"/>
</dbReference>
<reference evidence="2 3" key="1">
    <citation type="submission" date="2024-04" db="EMBL/GenBank/DDBJ databases">
        <title>Tritrichomonas musculus Genome.</title>
        <authorList>
            <person name="Alves-Ferreira E."/>
            <person name="Grigg M."/>
            <person name="Lorenzi H."/>
            <person name="Galac M."/>
        </authorList>
    </citation>
    <scope>NUCLEOTIDE SEQUENCE [LARGE SCALE GENOMIC DNA]</scope>
    <source>
        <strain evidence="2 3">EAF2021</strain>
    </source>
</reference>
<keyword evidence="3" id="KW-1185">Reference proteome</keyword>
<sequence>MTKYAQKTNQTTNNNKMNDFLLKSIDKYGSEASILLSFANIGREDIEFIEKMYQKNSEVYFDFINSSVVLTLLGFYNEHKNTIMKQSEEIAFVREKNDQLESEISSLKTQLSSMQKEKESEISSLKTQLSSMQKEKESEISSLKIELSSMQKEKESEISSLEKRLIC</sequence>
<feature type="coiled-coil region" evidence="1">
    <location>
        <begin position="76"/>
        <end position="153"/>
    </location>
</feature>
<name>A0ABR2GRB4_9EUKA</name>
<organism evidence="2 3">
    <name type="scientific">Tritrichomonas musculus</name>
    <dbReference type="NCBI Taxonomy" id="1915356"/>
    <lineage>
        <taxon>Eukaryota</taxon>
        <taxon>Metamonada</taxon>
        <taxon>Parabasalia</taxon>
        <taxon>Tritrichomonadida</taxon>
        <taxon>Tritrichomonadidae</taxon>
        <taxon>Tritrichomonas</taxon>
    </lineage>
</organism>
<dbReference type="Proteomes" id="UP001470230">
    <property type="component" value="Unassembled WGS sequence"/>
</dbReference>
<evidence type="ECO:0000256" key="1">
    <source>
        <dbReference type="SAM" id="Coils"/>
    </source>
</evidence>
<gene>
    <name evidence="2" type="ORF">M9Y10_037749</name>
</gene>
<keyword evidence="1" id="KW-0175">Coiled coil</keyword>
<evidence type="ECO:0000313" key="2">
    <source>
        <dbReference type="EMBL" id="KAK8836490.1"/>
    </source>
</evidence>
<dbReference type="Gene3D" id="1.20.5.1700">
    <property type="match status" value="1"/>
</dbReference>
<accession>A0ABR2GRB4</accession>
<proteinExistence type="predicted"/>
<protein>
    <submittedName>
        <fullName evidence="2">Uncharacterized protein</fullName>
    </submittedName>
</protein>